<sequence length="105" mass="11799">MHRNVITIYTLSYKYLCNLRGVATAEGLSDDSIDTFQKIRVLGEPLMDKELGRSELNIMEVPNVDNSPTDVKQYLNSGNLAEKDVYLDESLVALKKAGDHLNQKL</sequence>
<accession>A0AA88HIW7</accession>
<reference evidence="1" key="1">
    <citation type="submission" date="2023-07" db="EMBL/GenBank/DDBJ databases">
        <title>Chromosome-level genome assembly of Artemia franciscana.</title>
        <authorList>
            <person name="Jo E."/>
        </authorList>
    </citation>
    <scope>NUCLEOTIDE SEQUENCE</scope>
    <source>
        <tissue evidence="1">Whole body</tissue>
    </source>
</reference>
<organism evidence="1 2">
    <name type="scientific">Artemia franciscana</name>
    <name type="common">Brine shrimp</name>
    <name type="synonym">Artemia sanfranciscana</name>
    <dbReference type="NCBI Taxonomy" id="6661"/>
    <lineage>
        <taxon>Eukaryota</taxon>
        <taxon>Metazoa</taxon>
        <taxon>Ecdysozoa</taxon>
        <taxon>Arthropoda</taxon>
        <taxon>Crustacea</taxon>
        <taxon>Branchiopoda</taxon>
        <taxon>Anostraca</taxon>
        <taxon>Artemiidae</taxon>
        <taxon>Artemia</taxon>
    </lineage>
</organism>
<gene>
    <name evidence="1" type="ORF">QYM36_012359</name>
</gene>
<evidence type="ECO:0000313" key="2">
    <source>
        <dbReference type="Proteomes" id="UP001187531"/>
    </source>
</evidence>
<dbReference type="Proteomes" id="UP001187531">
    <property type="component" value="Unassembled WGS sequence"/>
</dbReference>
<dbReference type="EMBL" id="JAVRJZ010000016">
    <property type="protein sequence ID" value="KAK2711154.1"/>
    <property type="molecule type" value="Genomic_DNA"/>
</dbReference>
<protein>
    <submittedName>
        <fullName evidence="1">Uncharacterized protein</fullName>
    </submittedName>
</protein>
<name>A0AA88HIW7_ARTSF</name>
<keyword evidence="2" id="KW-1185">Reference proteome</keyword>
<evidence type="ECO:0000313" key="1">
    <source>
        <dbReference type="EMBL" id="KAK2711154.1"/>
    </source>
</evidence>
<comment type="caution">
    <text evidence="1">The sequence shown here is derived from an EMBL/GenBank/DDBJ whole genome shotgun (WGS) entry which is preliminary data.</text>
</comment>
<proteinExistence type="predicted"/>
<dbReference type="AlphaFoldDB" id="A0AA88HIW7"/>